<dbReference type="STRING" id="520822.A0A195AUA8"/>
<keyword evidence="2" id="KW-1185">Reference proteome</keyword>
<reference evidence="1 2" key="1">
    <citation type="submission" date="2015-09" db="EMBL/GenBank/DDBJ databases">
        <title>Atta colombica WGS genome.</title>
        <authorList>
            <person name="Nygaard S."/>
            <person name="Hu H."/>
            <person name="Boomsma J."/>
            <person name="Zhang G."/>
        </authorList>
    </citation>
    <scope>NUCLEOTIDE SEQUENCE [LARGE SCALE GENOMIC DNA]</scope>
    <source>
        <strain evidence="1">Treedump-2</strain>
        <tissue evidence="1">Whole body</tissue>
    </source>
</reference>
<evidence type="ECO:0000313" key="1">
    <source>
        <dbReference type="EMBL" id="KYM75642.1"/>
    </source>
</evidence>
<dbReference type="EMBL" id="KQ976738">
    <property type="protein sequence ID" value="KYM75642.1"/>
    <property type="molecule type" value="Genomic_DNA"/>
</dbReference>
<dbReference type="Proteomes" id="UP000078540">
    <property type="component" value="Unassembled WGS sequence"/>
</dbReference>
<accession>A0A195AUA8</accession>
<dbReference type="GO" id="GO:0071897">
    <property type="term" value="P:DNA biosynthetic process"/>
    <property type="evidence" value="ECO:0007669"/>
    <property type="project" value="UniProtKB-ARBA"/>
</dbReference>
<sequence>MINEGVHKLGLIYFIVKDLYMRLENIFLCNIHYAVDVKKYDYKQILQPLIRQLEELKTHGIIIYENGGSEHNLKFCTIETSAKFARTSQNYEKQLADVLNGVKTVSETGINDSCCLNSSFILSLLNARLKNFDYNFCDIKSKLTVLTKVQLKLSSSRGIHQFARVHVIEPILASLEEFQERDSGWALIMNYNERILNLTINVNKLNILRVGCHIEVPREMATKRVVIRTTVNACFAVYADLECVLRKTESDKEDALLYAYQRHEALSIGYVRCAYDDTLSYYFRRDEGCITWFTQQLNDLAHRVKKNIVSANVSMETLSKQQWEAYYSATRCHICEILILSLEKLASYLDKDKLKITRNFSLIDDTVFESDYAHAVNVWQRFFIRTLGEYSDLYLKTVDMVMFIECGIRGGLSQYSNRYVDLEYLQHLYDTHIDLPFYPTRKKPPDKREKLLTTLYDKKRYVIHYRNLQQFTRHGLKIAKIYRVLQFAQSPWLRKYIELNMNFRILANNEFEKIMPYAVFDKIMENMHNHDVRLVTRWDGRYGAEAMIAKPNFHNRSIFSENLVVIEMRKLEVKPIYVGMCILDIDTLILNISVVQFGITFLKDHFEFVHTYRVTHFVSRECDGLYATIHRV</sequence>
<gene>
    <name evidence="1" type="ORF">ALC53_13705</name>
</gene>
<dbReference type="InterPro" id="IPR043502">
    <property type="entry name" value="DNA/RNA_pol_sf"/>
</dbReference>
<dbReference type="PANTHER" id="PTHR31511">
    <property type="entry name" value="PROTEIN CBG23764"/>
    <property type="match status" value="1"/>
</dbReference>
<proteinExistence type="predicted"/>
<evidence type="ECO:0000313" key="2">
    <source>
        <dbReference type="Proteomes" id="UP000078540"/>
    </source>
</evidence>
<dbReference type="SUPFAM" id="SSF56672">
    <property type="entry name" value="DNA/RNA polymerases"/>
    <property type="match status" value="1"/>
</dbReference>
<protein>
    <submittedName>
        <fullName evidence="1">Uncharacterized protein</fullName>
    </submittedName>
</protein>
<organism evidence="1 2">
    <name type="scientific">Atta colombica</name>
    <dbReference type="NCBI Taxonomy" id="520822"/>
    <lineage>
        <taxon>Eukaryota</taxon>
        <taxon>Metazoa</taxon>
        <taxon>Ecdysozoa</taxon>
        <taxon>Arthropoda</taxon>
        <taxon>Hexapoda</taxon>
        <taxon>Insecta</taxon>
        <taxon>Pterygota</taxon>
        <taxon>Neoptera</taxon>
        <taxon>Endopterygota</taxon>
        <taxon>Hymenoptera</taxon>
        <taxon>Apocrita</taxon>
        <taxon>Aculeata</taxon>
        <taxon>Formicoidea</taxon>
        <taxon>Formicidae</taxon>
        <taxon>Myrmicinae</taxon>
        <taxon>Atta</taxon>
    </lineage>
</organism>
<dbReference type="PANTHER" id="PTHR31511:SF12">
    <property type="entry name" value="RHO TERMINATION FACTOR N-TERMINAL DOMAIN-CONTAINING PROTEIN"/>
    <property type="match status" value="1"/>
</dbReference>
<dbReference type="AlphaFoldDB" id="A0A195AUA8"/>
<name>A0A195AUA8_9HYME</name>